<keyword evidence="5" id="KW-1185">Reference proteome</keyword>
<dbReference type="PANTHER" id="PTHR33734">
    <property type="entry name" value="LYSM DOMAIN-CONTAINING GPI-ANCHORED PROTEIN 2"/>
    <property type="match status" value="1"/>
</dbReference>
<feature type="region of interest" description="Disordered" evidence="1">
    <location>
        <begin position="337"/>
        <end position="364"/>
    </location>
</feature>
<dbReference type="RefSeq" id="WP_195872631.1">
    <property type="nucleotide sequence ID" value="NZ_JADOET010000019.1"/>
</dbReference>
<feature type="domain" description="LysM" evidence="3">
    <location>
        <begin position="146"/>
        <end position="190"/>
    </location>
</feature>
<dbReference type="Gene3D" id="3.10.350.10">
    <property type="entry name" value="LysM domain"/>
    <property type="match status" value="4"/>
</dbReference>
<feature type="domain" description="LysM" evidence="3">
    <location>
        <begin position="201"/>
        <end position="244"/>
    </location>
</feature>
<dbReference type="PROSITE" id="PS51782">
    <property type="entry name" value="LYSM"/>
    <property type="match status" value="3"/>
</dbReference>
<evidence type="ECO:0000259" key="3">
    <source>
        <dbReference type="PROSITE" id="PS51782"/>
    </source>
</evidence>
<evidence type="ECO:0000313" key="4">
    <source>
        <dbReference type="EMBL" id="MBF8151373.1"/>
    </source>
</evidence>
<evidence type="ECO:0000313" key="5">
    <source>
        <dbReference type="Proteomes" id="UP000611215"/>
    </source>
</evidence>
<feature type="compositionally biased region" description="Low complexity" evidence="1">
    <location>
        <begin position="337"/>
        <end position="358"/>
    </location>
</feature>
<comment type="caution">
    <text evidence="4">The sequence shown here is derived from an EMBL/GenBank/DDBJ whole genome shotgun (WGS) entry which is preliminary data.</text>
</comment>
<dbReference type="Pfam" id="PF01476">
    <property type="entry name" value="LysM"/>
    <property type="match status" value="5"/>
</dbReference>
<protein>
    <submittedName>
        <fullName evidence="4">LysM peptidoglycan-binding domain-containing protein</fullName>
    </submittedName>
</protein>
<feature type="chain" id="PRO_5046390657" evidence="2">
    <location>
        <begin position="21"/>
        <end position="727"/>
    </location>
</feature>
<feature type="signal peptide" evidence="2">
    <location>
        <begin position="1"/>
        <end position="20"/>
    </location>
</feature>
<dbReference type="PANTHER" id="PTHR33734:SF22">
    <property type="entry name" value="MEMBRANE-BOUND LYTIC MUREIN TRANSGLYCOSYLASE D"/>
    <property type="match status" value="1"/>
</dbReference>
<sequence>MGKYFTLILVLVLCSKLSVAQQSYTEHTIQKGESVYKISRQYGVHVNAIFELNPGSRDVIYAGNVLRIPNSSNTTGTSSNTVITENKISNYIVKRGETKIGLSRRFGVSITMLEQQNPHIVSMLQADHVINVDKSIEEIKPVAKEGEHYVVKGETLWGIARENGISVAQLEAANSDRLSEFLQIGQTLIIPDKVSIDTSSDEYIVQRGDTKFSLAKRFNMSISELESKNPHTVPMLMAGHRLKINDSEIGFDPEAPSDAIEVTEMTEVTDVTETKPDSSLSTTNYKNYVIEPKETLFSLSQKAGMTIEELTNLNPKLLTAVIAGDIIKMPIGVSGTTVNTSSSAGTNDTTDTVATADSNNEDSTTKIYSNKNEVLFANLDTETSNGIYFYTPFSRQELSSPEERQKMISINSEFQKYIDFFQGSQVAIDSAKALNLNFDVTLIKKNIAKSNITIESPHNKNAILVPFSDTSTTFPSIDSNAPISIIDIESNIESSDSITVYKSIPSETTQITKTLNYLAQKNSNVIVISDLDEARHKDLISNALPEAKFLKVDNAGFFKSDALEKVLNKNRLNHIVFDSDKTIVLLNTTTALMGKLSNHNIQLVMLESSLLPKQSEVSDMRYRILQLIFPSTSNPQNKIDITDFENKYEDLYSAKPTRHAILGFNVTFDILLRISQDSSPDNLLNTTRSEQPHLKFDYQKTTDKTFLNTGIYLMQYNSNEGMTELQQ</sequence>
<evidence type="ECO:0000256" key="2">
    <source>
        <dbReference type="SAM" id="SignalP"/>
    </source>
</evidence>
<dbReference type="EMBL" id="JADOET010000019">
    <property type="protein sequence ID" value="MBF8151373.1"/>
    <property type="molecule type" value="Genomic_DNA"/>
</dbReference>
<dbReference type="CDD" id="cd00118">
    <property type="entry name" value="LysM"/>
    <property type="match status" value="4"/>
</dbReference>
<proteinExistence type="predicted"/>
<dbReference type="SUPFAM" id="SSF54106">
    <property type="entry name" value="LysM domain"/>
    <property type="match status" value="5"/>
</dbReference>
<organism evidence="4 5">
    <name type="scientific">Winogradskyella marina</name>
    <dbReference type="NCBI Taxonomy" id="2785530"/>
    <lineage>
        <taxon>Bacteria</taxon>
        <taxon>Pseudomonadati</taxon>
        <taxon>Bacteroidota</taxon>
        <taxon>Flavobacteriia</taxon>
        <taxon>Flavobacteriales</taxon>
        <taxon>Flavobacteriaceae</taxon>
        <taxon>Winogradskyella</taxon>
    </lineage>
</organism>
<gene>
    <name evidence="4" type="ORF">ITJ86_15810</name>
</gene>
<dbReference type="SMART" id="SM00257">
    <property type="entry name" value="LysM"/>
    <property type="match status" value="5"/>
</dbReference>
<accession>A0ABS0ELN4</accession>
<name>A0ABS0ELN4_9FLAO</name>
<evidence type="ECO:0000256" key="1">
    <source>
        <dbReference type="SAM" id="MobiDB-lite"/>
    </source>
</evidence>
<dbReference type="InterPro" id="IPR018392">
    <property type="entry name" value="LysM"/>
</dbReference>
<feature type="domain" description="LysM" evidence="3">
    <location>
        <begin position="25"/>
        <end position="68"/>
    </location>
</feature>
<dbReference type="Proteomes" id="UP000611215">
    <property type="component" value="Unassembled WGS sequence"/>
</dbReference>
<dbReference type="InterPro" id="IPR036779">
    <property type="entry name" value="LysM_dom_sf"/>
</dbReference>
<keyword evidence="2" id="KW-0732">Signal</keyword>
<reference evidence="4 5" key="1">
    <citation type="submission" date="2020-11" db="EMBL/GenBank/DDBJ databases">
        <title>Winogradskyella marina sp. nov., isolated from marine sediment.</title>
        <authorList>
            <person name="Bo J."/>
            <person name="Wang S."/>
            <person name="Song X."/>
            <person name="Du Z."/>
        </authorList>
    </citation>
    <scope>NUCLEOTIDE SEQUENCE [LARGE SCALE GENOMIC DNA]</scope>
    <source>
        <strain evidence="4 5">F6397</strain>
    </source>
</reference>